<dbReference type="Proteomes" id="UP001063166">
    <property type="component" value="Unassembled WGS sequence"/>
</dbReference>
<organism evidence="2 3">
    <name type="scientific">Lyophyllum shimeji</name>
    <name type="common">Hon-shimeji</name>
    <name type="synonym">Tricholoma shimeji</name>
    <dbReference type="NCBI Taxonomy" id="47721"/>
    <lineage>
        <taxon>Eukaryota</taxon>
        <taxon>Fungi</taxon>
        <taxon>Dikarya</taxon>
        <taxon>Basidiomycota</taxon>
        <taxon>Agaricomycotina</taxon>
        <taxon>Agaricomycetes</taxon>
        <taxon>Agaricomycetidae</taxon>
        <taxon>Agaricales</taxon>
        <taxon>Tricholomatineae</taxon>
        <taxon>Lyophyllaceae</taxon>
        <taxon>Lyophyllum</taxon>
    </lineage>
</organism>
<evidence type="ECO:0000256" key="1">
    <source>
        <dbReference type="SAM" id="MobiDB-lite"/>
    </source>
</evidence>
<accession>A0A9P3ULY6</accession>
<keyword evidence="3" id="KW-1185">Reference proteome</keyword>
<feature type="region of interest" description="Disordered" evidence="1">
    <location>
        <begin position="61"/>
        <end position="80"/>
    </location>
</feature>
<protein>
    <submittedName>
        <fullName evidence="2">Uncharacterized protein</fullName>
    </submittedName>
</protein>
<comment type="caution">
    <text evidence="2">The sequence shown here is derived from an EMBL/GenBank/DDBJ whole genome shotgun (WGS) entry which is preliminary data.</text>
</comment>
<sequence length="80" mass="8957">MAIIFPLQQSLPERPLRSAAVSQSPQSPQSQSTSAPIAALSIVCVQGAYCRRRYTQCFHTEQPPRRRNIPEQLDTLLHSP</sequence>
<proteinExistence type="predicted"/>
<reference evidence="2" key="1">
    <citation type="submission" date="2022-07" db="EMBL/GenBank/DDBJ databases">
        <title>The genome of Lyophyllum shimeji provides insight into the initial evolution of ectomycorrhizal fungal genome.</title>
        <authorList>
            <person name="Kobayashi Y."/>
            <person name="Shibata T."/>
            <person name="Hirakawa H."/>
            <person name="Shigenobu S."/>
            <person name="Nishiyama T."/>
            <person name="Yamada A."/>
            <person name="Hasebe M."/>
            <person name="Kawaguchi M."/>
        </authorList>
    </citation>
    <scope>NUCLEOTIDE SEQUENCE</scope>
    <source>
        <strain evidence="2">AT787</strain>
    </source>
</reference>
<evidence type="ECO:0000313" key="2">
    <source>
        <dbReference type="EMBL" id="GLB36145.1"/>
    </source>
</evidence>
<dbReference type="EMBL" id="BRPK01000003">
    <property type="protein sequence ID" value="GLB36145.1"/>
    <property type="molecule type" value="Genomic_DNA"/>
</dbReference>
<name>A0A9P3ULY6_LYOSH</name>
<dbReference type="AlphaFoldDB" id="A0A9P3ULY6"/>
<feature type="region of interest" description="Disordered" evidence="1">
    <location>
        <begin position="15"/>
        <end position="35"/>
    </location>
</feature>
<gene>
    <name evidence="2" type="ORF">LshimejAT787_0304330</name>
</gene>
<evidence type="ECO:0000313" key="3">
    <source>
        <dbReference type="Proteomes" id="UP001063166"/>
    </source>
</evidence>
<feature type="compositionally biased region" description="Low complexity" evidence="1">
    <location>
        <begin position="18"/>
        <end position="35"/>
    </location>
</feature>